<proteinExistence type="predicted"/>
<evidence type="ECO:0000313" key="2">
    <source>
        <dbReference type="Proteomes" id="UP000003163"/>
    </source>
</evidence>
<dbReference type="Proteomes" id="UP000003163">
    <property type="component" value="Unassembled WGS sequence"/>
</dbReference>
<accession>J9DJF5</accession>
<gene>
    <name evidence="1" type="ORF">EDEG_03912</name>
</gene>
<dbReference type="HOGENOM" id="CLU_1970544_0_0_1"/>
<reference evidence="1 2" key="1">
    <citation type="submission" date="2011-08" db="EMBL/GenBank/DDBJ databases">
        <authorList>
            <person name="Liu Z.J."/>
            <person name="Shi F.L."/>
            <person name="Lu J.Q."/>
            <person name="Li M."/>
            <person name="Wang Z.L."/>
        </authorList>
    </citation>
    <scope>NUCLEOTIDE SEQUENCE [LARGE SCALE GENOMIC DNA]</scope>
    <source>
        <strain evidence="1 2">USNM 41457</strain>
    </source>
</reference>
<dbReference type="AlphaFoldDB" id="J9DJF5"/>
<keyword evidence="2" id="KW-1185">Reference proteome</keyword>
<protein>
    <submittedName>
        <fullName evidence="1">Uncharacterized protein</fullName>
    </submittedName>
</protein>
<dbReference type="InParanoid" id="J9DJF5"/>
<comment type="caution">
    <text evidence="1">The sequence shown here is derived from an EMBL/GenBank/DDBJ whole genome shotgun (WGS) entry which is preliminary data.</text>
</comment>
<organism evidence="1 2">
    <name type="scientific">Edhazardia aedis (strain USNM 41457)</name>
    <name type="common">Microsporidian parasite</name>
    <dbReference type="NCBI Taxonomy" id="1003232"/>
    <lineage>
        <taxon>Eukaryota</taxon>
        <taxon>Fungi</taxon>
        <taxon>Fungi incertae sedis</taxon>
        <taxon>Microsporidia</taxon>
        <taxon>Edhazardia</taxon>
    </lineage>
</organism>
<name>J9DJF5_EDHAE</name>
<dbReference type="EMBL" id="AFBI03000145">
    <property type="protein sequence ID" value="EJW01507.1"/>
    <property type="molecule type" value="Genomic_DNA"/>
</dbReference>
<sequence>MIDFNDMILTTKIAKDAEKLFSESFHKLRNVEITQELEKSVNEHYEKAKIKNDDAYLYLQKSTKEKKADAKKELSKITDEFLFAFMAKKIVFARPRVFFDILTPISEYWNLFFGFRDYDEKFQAHLF</sequence>
<dbReference type="VEuPathDB" id="MicrosporidiaDB:EDEG_03912"/>
<reference evidence="2" key="2">
    <citation type="submission" date="2015-07" db="EMBL/GenBank/DDBJ databases">
        <title>Contrasting host-pathogen interactions and genome evolution in two generalist and specialist microsporidian pathogens of mosquitoes.</title>
        <authorList>
            <consortium name="The Broad Institute Genomics Platform"/>
            <consortium name="The Broad Institute Genome Sequencing Center for Infectious Disease"/>
            <person name="Cuomo C.A."/>
            <person name="Sanscrainte N.D."/>
            <person name="Goldberg J.M."/>
            <person name="Heiman D."/>
            <person name="Young S."/>
            <person name="Zeng Q."/>
            <person name="Becnel J.J."/>
            <person name="Birren B.W."/>
        </authorList>
    </citation>
    <scope>NUCLEOTIDE SEQUENCE [LARGE SCALE GENOMIC DNA]</scope>
    <source>
        <strain evidence="2">USNM 41457</strain>
    </source>
</reference>
<evidence type="ECO:0000313" key="1">
    <source>
        <dbReference type="EMBL" id="EJW01507.1"/>
    </source>
</evidence>